<feature type="domain" description="p-hydroxybenzoic acid efflux pump subunit AaeA-like beta-barrel" evidence="11">
    <location>
        <begin position="249"/>
        <end position="342"/>
    </location>
</feature>
<accession>A0A3N9TIE4</accession>
<keyword evidence="3" id="KW-0813">Transport</keyword>
<dbReference type="Gene3D" id="2.40.30.170">
    <property type="match status" value="1"/>
</dbReference>
<evidence type="ECO:0000259" key="10">
    <source>
        <dbReference type="Pfam" id="PF25885"/>
    </source>
</evidence>
<evidence type="ECO:0000313" key="13">
    <source>
        <dbReference type="Proteomes" id="UP000281112"/>
    </source>
</evidence>
<evidence type="ECO:0000256" key="5">
    <source>
        <dbReference type="ARBA" id="ARBA00022519"/>
    </source>
</evidence>
<comment type="subcellular location">
    <subcellularLocation>
        <location evidence="1">Cell inner membrane</location>
        <topology evidence="1">Single-pass membrane protein</topology>
        <orientation evidence="1">Periplasmic side</orientation>
    </subcellularLocation>
</comment>
<dbReference type="InterPro" id="IPR050739">
    <property type="entry name" value="MFP"/>
</dbReference>
<comment type="caution">
    <text evidence="12">The sequence shown here is derived from an EMBL/GenBank/DDBJ whole genome shotgun (WGS) entry which is preliminary data.</text>
</comment>
<dbReference type="Pfam" id="PF25885">
    <property type="entry name" value="HH_EMRA"/>
    <property type="match status" value="1"/>
</dbReference>
<evidence type="ECO:0000256" key="7">
    <source>
        <dbReference type="ARBA" id="ARBA00022989"/>
    </source>
</evidence>
<dbReference type="InterPro" id="IPR058634">
    <property type="entry name" value="AaeA-lik-b-barrel"/>
</dbReference>
<organism evidence="12 13">
    <name type="scientific">Vibrio viridaestus</name>
    <dbReference type="NCBI Taxonomy" id="2487322"/>
    <lineage>
        <taxon>Bacteria</taxon>
        <taxon>Pseudomonadati</taxon>
        <taxon>Pseudomonadota</taxon>
        <taxon>Gammaproteobacteria</taxon>
        <taxon>Vibrionales</taxon>
        <taxon>Vibrionaceae</taxon>
        <taxon>Vibrio</taxon>
    </lineage>
</organism>
<dbReference type="GO" id="GO:0005886">
    <property type="term" value="C:plasma membrane"/>
    <property type="evidence" value="ECO:0007669"/>
    <property type="project" value="UniProtKB-SubCell"/>
</dbReference>
<evidence type="ECO:0000256" key="2">
    <source>
        <dbReference type="ARBA" id="ARBA00009477"/>
    </source>
</evidence>
<protein>
    <submittedName>
        <fullName evidence="12">HlyD family efflux transporter periplasmic adaptor subunit</fullName>
    </submittedName>
</protein>
<dbReference type="PANTHER" id="PTHR30386">
    <property type="entry name" value="MEMBRANE FUSION SUBUNIT OF EMRAB-TOLC MULTIDRUG EFFLUX PUMP"/>
    <property type="match status" value="1"/>
</dbReference>
<keyword evidence="4" id="KW-1003">Cell membrane</keyword>
<evidence type="ECO:0000313" key="12">
    <source>
        <dbReference type="EMBL" id="RQW63673.1"/>
    </source>
</evidence>
<dbReference type="OrthoDB" id="9811754at2"/>
<evidence type="ECO:0000256" key="9">
    <source>
        <dbReference type="SAM" id="Phobius"/>
    </source>
</evidence>
<gene>
    <name evidence="12" type="ORF">EES38_10545</name>
</gene>
<dbReference type="FunFam" id="2.40.30.170:FF:000003">
    <property type="entry name" value="Multidrug resistance protein A"/>
    <property type="match status" value="1"/>
</dbReference>
<keyword evidence="7 9" id="KW-1133">Transmembrane helix</keyword>
<dbReference type="GO" id="GO:0015721">
    <property type="term" value="P:bile acid and bile salt transport"/>
    <property type="evidence" value="ECO:0007669"/>
    <property type="project" value="UniProtKB-ARBA"/>
</dbReference>
<dbReference type="Pfam" id="PF25963">
    <property type="entry name" value="Beta-barrel_AAEA"/>
    <property type="match status" value="1"/>
</dbReference>
<reference evidence="12 13" key="1">
    <citation type="submission" date="2018-11" db="EMBL/GenBank/DDBJ databases">
        <title>Vibrio LJC006 sp. nov., isolated from seawater during the bloom of the enteromorpha.</title>
        <authorList>
            <person name="Liang J."/>
        </authorList>
    </citation>
    <scope>NUCLEOTIDE SEQUENCE [LARGE SCALE GENOMIC DNA]</scope>
    <source>
        <strain evidence="12 13">LJC006</strain>
    </source>
</reference>
<dbReference type="GO" id="GO:1990961">
    <property type="term" value="P:xenobiotic detoxification by transmembrane export across the plasma membrane"/>
    <property type="evidence" value="ECO:0007669"/>
    <property type="project" value="UniProtKB-ARBA"/>
</dbReference>
<evidence type="ECO:0000256" key="4">
    <source>
        <dbReference type="ARBA" id="ARBA00022475"/>
    </source>
</evidence>
<proteinExistence type="inferred from homology"/>
<feature type="transmembrane region" description="Helical" evidence="9">
    <location>
        <begin position="21"/>
        <end position="41"/>
    </location>
</feature>
<name>A0A3N9TIE4_9VIBR</name>
<dbReference type="GO" id="GO:0046677">
    <property type="term" value="P:response to antibiotic"/>
    <property type="evidence" value="ECO:0007669"/>
    <property type="project" value="UniProtKB-ARBA"/>
</dbReference>
<dbReference type="Gene3D" id="2.40.50.100">
    <property type="match status" value="1"/>
</dbReference>
<keyword evidence="8 9" id="KW-0472">Membrane</keyword>
<sequence>MTSEQNNKVNSPRQKSRKKGLTIFALVLVALAVVCSAWYWMFKAGKQETEDAYVQGHILQVSPQISGTVTHVYTDDGAFVKKGQTLLELDANDANIALEQAKANLGQTVRQVRTLFNNVIQAKAVVAQKEIALNKAKTDYSRRKDMVSAGGLSQEELSHANDMVEAAQKDLTVSEQQLKAQQAKIYNTTVETHPLVQEAIAKLNQAYLNQVRTKIVAPMDGFVAKKSVELGQKVAPGSPLMAVIPLNSVWVDANFKETQLTDMRLGQKVTLVSDIYGDNVTYHGRVESLGIGTGSAFSLLPAQNATGNWIKVVQRLPVKITIEPDELEKHPLRIGLSMTVTVETDSQSGDVLPKASESESPLVTTNVYEDQLSGADQLVSEILKANDIGQE</sequence>
<evidence type="ECO:0000256" key="6">
    <source>
        <dbReference type="ARBA" id="ARBA00022692"/>
    </source>
</evidence>
<keyword evidence="5" id="KW-0997">Cell inner membrane</keyword>
<keyword evidence="6 9" id="KW-0812">Transmembrane</keyword>
<dbReference type="PANTHER" id="PTHR30386:SF19">
    <property type="entry name" value="MULTIDRUG EXPORT PROTEIN EMRA-RELATED"/>
    <property type="match status" value="1"/>
</dbReference>
<dbReference type="InterPro" id="IPR058633">
    <property type="entry name" value="EmrA/FarA_HH"/>
</dbReference>
<feature type="domain" description="Multidrug export protein EmrA/FarA alpha-helical hairpin" evidence="10">
    <location>
        <begin position="93"/>
        <end position="213"/>
    </location>
</feature>
<evidence type="ECO:0000256" key="8">
    <source>
        <dbReference type="ARBA" id="ARBA00023136"/>
    </source>
</evidence>
<evidence type="ECO:0000259" key="11">
    <source>
        <dbReference type="Pfam" id="PF25963"/>
    </source>
</evidence>
<evidence type="ECO:0000256" key="1">
    <source>
        <dbReference type="ARBA" id="ARBA00004383"/>
    </source>
</evidence>
<dbReference type="Proteomes" id="UP000281112">
    <property type="component" value="Unassembled WGS sequence"/>
</dbReference>
<dbReference type="EMBL" id="RJVQ01000003">
    <property type="protein sequence ID" value="RQW63673.1"/>
    <property type="molecule type" value="Genomic_DNA"/>
</dbReference>
<keyword evidence="13" id="KW-1185">Reference proteome</keyword>
<dbReference type="RefSeq" id="WP_124937135.1">
    <property type="nucleotide sequence ID" value="NZ_RJVQ01000003.1"/>
</dbReference>
<evidence type="ECO:0000256" key="3">
    <source>
        <dbReference type="ARBA" id="ARBA00022448"/>
    </source>
</evidence>
<comment type="similarity">
    <text evidence="2">Belongs to the membrane fusion protein (MFP) (TC 8.A.1) family.</text>
</comment>
<dbReference type="AlphaFoldDB" id="A0A3N9TIE4"/>
<dbReference type="SUPFAM" id="SSF111369">
    <property type="entry name" value="HlyD-like secretion proteins"/>
    <property type="match status" value="1"/>
</dbReference>